<keyword evidence="8 10" id="KW-1133">Transmembrane helix</keyword>
<dbReference type="PANTHER" id="PTHR12468">
    <property type="entry name" value="GPI MANNOSYLTRANSFERASE 2"/>
    <property type="match status" value="1"/>
</dbReference>
<dbReference type="PANTHER" id="PTHR12468:SF2">
    <property type="entry name" value="GPI MANNOSYLTRANSFERASE 2"/>
    <property type="match status" value="1"/>
</dbReference>
<dbReference type="GO" id="GO:0004376">
    <property type="term" value="F:GPI mannosyltransferase activity"/>
    <property type="evidence" value="ECO:0007669"/>
    <property type="project" value="InterPro"/>
</dbReference>
<dbReference type="UniPathway" id="UPA00196"/>
<feature type="transmembrane region" description="Helical" evidence="10">
    <location>
        <begin position="97"/>
        <end position="119"/>
    </location>
</feature>
<evidence type="ECO:0000256" key="10">
    <source>
        <dbReference type="SAM" id="Phobius"/>
    </source>
</evidence>
<dbReference type="EMBL" id="MGGE01000019">
    <property type="protein sequence ID" value="OGM21356.1"/>
    <property type="molecule type" value="Genomic_DNA"/>
</dbReference>
<organism evidence="11 12">
    <name type="scientific">Candidatus Woesebacteria bacterium RIFCSPHIGHO2_01_FULL_38_9</name>
    <dbReference type="NCBI Taxonomy" id="1802492"/>
    <lineage>
        <taxon>Bacteria</taxon>
        <taxon>Candidatus Woeseibacteriota</taxon>
    </lineage>
</organism>
<accession>A0A1F7Y259</accession>
<evidence type="ECO:0000256" key="7">
    <source>
        <dbReference type="ARBA" id="ARBA00022824"/>
    </source>
</evidence>
<dbReference type="GO" id="GO:0031501">
    <property type="term" value="C:mannosyltransferase complex"/>
    <property type="evidence" value="ECO:0007669"/>
    <property type="project" value="TreeGrafter"/>
</dbReference>
<evidence type="ECO:0000256" key="3">
    <source>
        <dbReference type="ARBA" id="ARBA00022502"/>
    </source>
</evidence>
<comment type="caution">
    <text evidence="11">The sequence shown here is derived from an EMBL/GenBank/DDBJ whole genome shotgun (WGS) entry which is preliminary data.</text>
</comment>
<comment type="subcellular location">
    <subcellularLocation>
        <location evidence="1">Endoplasmic reticulum membrane</location>
        <topology evidence="1">Multi-pass membrane protein</topology>
    </subcellularLocation>
</comment>
<keyword evidence="7" id="KW-0256">Endoplasmic reticulum</keyword>
<proteinExistence type="predicted"/>
<protein>
    <recommendedName>
        <fullName evidence="13">Glycosyltransferase RgtA/B/C/D-like domain-containing protein</fullName>
    </recommendedName>
</protein>
<feature type="transmembrane region" description="Helical" evidence="10">
    <location>
        <begin position="328"/>
        <end position="346"/>
    </location>
</feature>
<keyword evidence="9 10" id="KW-0472">Membrane</keyword>
<dbReference type="GO" id="GO:0016020">
    <property type="term" value="C:membrane"/>
    <property type="evidence" value="ECO:0007669"/>
    <property type="project" value="GOC"/>
</dbReference>
<feature type="transmembrane region" description="Helical" evidence="10">
    <location>
        <begin position="7"/>
        <end position="25"/>
    </location>
</feature>
<evidence type="ECO:0008006" key="13">
    <source>
        <dbReference type="Google" id="ProtNLM"/>
    </source>
</evidence>
<evidence type="ECO:0000256" key="6">
    <source>
        <dbReference type="ARBA" id="ARBA00022692"/>
    </source>
</evidence>
<evidence type="ECO:0000256" key="9">
    <source>
        <dbReference type="ARBA" id="ARBA00023136"/>
    </source>
</evidence>
<evidence type="ECO:0000313" key="12">
    <source>
        <dbReference type="Proteomes" id="UP000178419"/>
    </source>
</evidence>
<keyword evidence="4" id="KW-0328">Glycosyltransferase</keyword>
<evidence type="ECO:0000313" key="11">
    <source>
        <dbReference type="EMBL" id="OGM21356.1"/>
    </source>
</evidence>
<reference evidence="11 12" key="1">
    <citation type="journal article" date="2016" name="Nat. Commun.">
        <title>Thousands of microbial genomes shed light on interconnected biogeochemical processes in an aquifer system.</title>
        <authorList>
            <person name="Anantharaman K."/>
            <person name="Brown C.T."/>
            <person name="Hug L.A."/>
            <person name="Sharon I."/>
            <person name="Castelle C.J."/>
            <person name="Probst A.J."/>
            <person name="Thomas B.C."/>
            <person name="Singh A."/>
            <person name="Wilkins M.J."/>
            <person name="Karaoz U."/>
            <person name="Brodie E.L."/>
            <person name="Williams K.H."/>
            <person name="Hubbard S.S."/>
            <person name="Banfield J.F."/>
        </authorList>
    </citation>
    <scope>NUCLEOTIDE SEQUENCE [LARGE SCALE GENOMIC DNA]</scope>
</reference>
<evidence type="ECO:0000256" key="1">
    <source>
        <dbReference type="ARBA" id="ARBA00004477"/>
    </source>
</evidence>
<feature type="transmembrane region" description="Helical" evidence="10">
    <location>
        <begin position="169"/>
        <end position="195"/>
    </location>
</feature>
<name>A0A1F7Y259_9BACT</name>
<keyword evidence="5" id="KW-0808">Transferase</keyword>
<feature type="transmembrane region" description="Helical" evidence="10">
    <location>
        <begin position="207"/>
        <end position="227"/>
    </location>
</feature>
<keyword evidence="3" id="KW-0337">GPI-anchor biosynthesis</keyword>
<dbReference type="Proteomes" id="UP000178419">
    <property type="component" value="Unassembled WGS sequence"/>
</dbReference>
<dbReference type="GO" id="GO:0006506">
    <property type="term" value="P:GPI anchor biosynthetic process"/>
    <property type="evidence" value="ECO:0007669"/>
    <property type="project" value="UniProtKB-UniPathway"/>
</dbReference>
<sequence length="379" mass="43341">MQTRKIITYFLAWRVLLFIFLLLAIETFPLQLNFLGGGLENYLKNPLLWAWINFDGEHYLDIAYSGYKSLTYFYFPVFPYLTKLVSNFTNNDFAGTAWTGLLVSNIAFVTGLLGLTSLIKLDFKEKLVRPTLLLLLFFPTSFYFGSFYSESLFFALVIWSFYFARKKKWLLAGLFGAFSTATRVVGIALFPALIVEAILQWKEKKGNLKLAMISAFSVMLGIIYYSSILDAKTGDPLEFFHSVEIFGSQRAAGFILLPQVFYRYLFKILPNINYEYFPAVFTTFLELLTASTFLLLVIVSFFKLRLSYALYSAIVYLIPTFSGSFSSFPRYVLVIFPVFILSAIYFTKLSRGIQVLISLLLLTTLGIATALFVRGYWVS</sequence>
<evidence type="ECO:0000256" key="2">
    <source>
        <dbReference type="ARBA" id="ARBA00004687"/>
    </source>
</evidence>
<gene>
    <name evidence="11" type="ORF">A2714_02570</name>
</gene>
<comment type="pathway">
    <text evidence="2">Glycolipid biosynthesis; glycosylphosphatidylinositol-anchor biosynthesis.</text>
</comment>
<feature type="transmembrane region" description="Helical" evidence="10">
    <location>
        <begin position="131"/>
        <end position="163"/>
    </location>
</feature>
<feature type="transmembrane region" description="Helical" evidence="10">
    <location>
        <begin position="306"/>
        <end position="322"/>
    </location>
</feature>
<feature type="transmembrane region" description="Helical" evidence="10">
    <location>
        <begin position="353"/>
        <end position="377"/>
    </location>
</feature>
<keyword evidence="6 10" id="KW-0812">Transmembrane</keyword>
<dbReference type="GO" id="GO:0000009">
    <property type="term" value="F:alpha-1,6-mannosyltransferase activity"/>
    <property type="evidence" value="ECO:0007669"/>
    <property type="project" value="InterPro"/>
</dbReference>
<dbReference type="InterPro" id="IPR007315">
    <property type="entry name" value="PIG-V/Gpi18"/>
</dbReference>
<dbReference type="AlphaFoldDB" id="A0A1F7Y259"/>
<evidence type="ECO:0000256" key="8">
    <source>
        <dbReference type="ARBA" id="ARBA00022989"/>
    </source>
</evidence>
<evidence type="ECO:0000256" key="4">
    <source>
        <dbReference type="ARBA" id="ARBA00022676"/>
    </source>
</evidence>
<evidence type="ECO:0000256" key="5">
    <source>
        <dbReference type="ARBA" id="ARBA00022679"/>
    </source>
</evidence>
<feature type="transmembrane region" description="Helical" evidence="10">
    <location>
        <begin position="276"/>
        <end position="299"/>
    </location>
</feature>